<dbReference type="EMBL" id="JAUJYO010000004">
    <property type="protein sequence ID" value="KAK1318030.1"/>
    <property type="molecule type" value="Genomic_DNA"/>
</dbReference>
<dbReference type="InterPro" id="IPR008271">
    <property type="entry name" value="Ser/Thr_kinase_AS"/>
</dbReference>
<keyword evidence="1" id="KW-0808">Transferase</keyword>
<name>A0AAV9EZ93_ACOCL</name>
<evidence type="ECO:0000256" key="4">
    <source>
        <dbReference type="ARBA" id="ARBA00022840"/>
    </source>
</evidence>
<keyword evidence="7" id="KW-1185">Reference proteome</keyword>
<dbReference type="GO" id="GO:0005524">
    <property type="term" value="F:ATP binding"/>
    <property type="evidence" value="ECO:0007669"/>
    <property type="project" value="UniProtKB-KW"/>
</dbReference>
<dbReference type="FunFam" id="3.30.200.20:FF:000177">
    <property type="entry name" value="Cysteine-rich receptor-like protein kinase 2"/>
    <property type="match status" value="1"/>
</dbReference>
<dbReference type="SUPFAM" id="SSF56112">
    <property type="entry name" value="Protein kinase-like (PK-like)"/>
    <property type="match status" value="1"/>
</dbReference>
<evidence type="ECO:0000259" key="5">
    <source>
        <dbReference type="PROSITE" id="PS50011"/>
    </source>
</evidence>
<dbReference type="Pfam" id="PF07714">
    <property type="entry name" value="PK_Tyr_Ser-Thr"/>
    <property type="match status" value="1"/>
</dbReference>
<reference evidence="6" key="1">
    <citation type="journal article" date="2023" name="Nat. Commun.">
        <title>Diploid and tetraploid genomes of Acorus and the evolution of monocots.</title>
        <authorList>
            <person name="Ma L."/>
            <person name="Liu K.W."/>
            <person name="Li Z."/>
            <person name="Hsiao Y.Y."/>
            <person name="Qi Y."/>
            <person name="Fu T."/>
            <person name="Tang G.D."/>
            <person name="Zhang D."/>
            <person name="Sun W.H."/>
            <person name="Liu D.K."/>
            <person name="Li Y."/>
            <person name="Chen G.Z."/>
            <person name="Liu X.D."/>
            <person name="Liao X.Y."/>
            <person name="Jiang Y.T."/>
            <person name="Yu X."/>
            <person name="Hao Y."/>
            <person name="Huang J."/>
            <person name="Zhao X.W."/>
            <person name="Ke S."/>
            <person name="Chen Y.Y."/>
            <person name="Wu W.L."/>
            <person name="Hsu J.L."/>
            <person name="Lin Y.F."/>
            <person name="Huang M.D."/>
            <person name="Li C.Y."/>
            <person name="Huang L."/>
            <person name="Wang Z.W."/>
            <person name="Zhao X."/>
            <person name="Zhong W.Y."/>
            <person name="Peng D.H."/>
            <person name="Ahmad S."/>
            <person name="Lan S."/>
            <person name="Zhang J.S."/>
            <person name="Tsai W.C."/>
            <person name="Van de Peer Y."/>
            <person name="Liu Z.J."/>
        </authorList>
    </citation>
    <scope>NUCLEOTIDE SEQUENCE</scope>
    <source>
        <strain evidence="6">CP</strain>
    </source>
</reference>
<dbReference type="SMART" id="SM00220">
    <property type="entry name" value="S_TKc"/>
    <property type="match status" value="1"/>
</dbReference>
<dbReference type="Gene3D" id="3.30.200.20">
    <property type="entry name" value="Phosphorylase Kinase, domain 1"/>
    <property type="match status" value="1"/>
</dbReference>
<evidence type="ECO:0000256" key="2">
    <source>
        <dbReference type="ARBA" id="ARBA00022741"/>
    </source>
</evidence>
<keyword evidence="4" id="KW-0067">ATP-binding</keyword>
<dbReference type="FunFam" id="1.10.510.10:FF:000336">
    <property type="entry name" value="Cysteine-rich receptor-like protein kinase 2"/>
    <property type="match status" value="1"/>
</dbReference>
<proteinExistence type="predicted"/>
<keyword evidence="2" id="KW-0547">Nucleotide-binding</keyword>
<dbReference type="InterPro" id="IPR011009">
    <property type="entry name" value="Kinase-like_dom_sf"/>
</dbReference>
<gene>
    <name evidence="6" type="primary">CRK2</name>
    <name evidence="6" type="ORF">QJS10_CPB04g00988</name>
</gene>
<evidence type="ECO:0000313" key="6">
    <source>
        <dbReference type="EMBL" id="KAK1318030.1"/>
    </source>
</evidence>
<dbReference type="Gene3D" id="1.10.510.10">
    <property type="entry name" value="Transferase(Phosphotransferase) domain 1"/>
    <property type="match status" value="1"/>
</dbReference>
<protein>
    <submittedName>
        <fullName evidence="6">Cysteine-rich receptor-like protein kinase 2</fullName>
    </submittedName>
</protein>
<accession>A0AAV9EZ93</accession>
<evidence type="ECO:0000313" key="7">
    <source>
        <dbReference type="Proteomes" id="UP001180020"/>
    </source>
</evidence>
<dbReference type="GO" id="GO:0004672">
    <property type="term" value="F:protein kinase activity"/>
    <property type="evidence" value="ECO:0007669"/>
    <property type="project" value="InterPro"/>
</dbReference>
<reference evidence="6" key="2">
    <citation type="submission" date="2023-06" db="EMBL/GenBank/DDBJ databases">
        <authorList>
            <person name="Ma L."/>
            <person name="Liu K.-W."/>
            <person name="Li Z."/>
            <person name="Hsiao Y.-Y."/>
            <person name="Qi Y."/>
            <person name="Fu T."/>
            <person name="Tang G."/>
            <person name="Zhang D."/>
            <person name="Sun W.-H."/>
            <person name="Liu D.-K."/>
            <person name="Li Y."/>
            <person name="Chen G.-Z."/>
            <person name="Liu X.-D."/>
            <person name="Liao X.-Y."/>
            <person name="Jiang Y.-T."/>
            <person name="Yu X."/>
            <person name="Hao Y."/>
            <person name="Huang J."/>
            <person name="Zhao X.-W."/>
            <person name="Ke S."/>
            <person name="Chen Y.-Y."/>
            <person name="Wu W.-L."/>
            <person name="Hsu J.-L."/>
            <person name="Lin Y.-F."/>
            <person name="Huang M.-D."/>
            <person name="Li C.-Y."/>
            <person name="Huang L."/>
            <person name="Wang Z.-W."/>
            <person name="Zhao X."/>
            <person name="Zhong W.-Y."/>
            <person name="Peng D.-H."/>
            <person name="Ahmad S."/>
            <person name="Lan S."/>
            <person name="Zhang J.-S."/>
            <person name="Tsai W.-C."/>
            <person name="Van De Peer Y."/>
            <person name="Liu Z.-J."/>
        </authorList>
    </citation>
    <scope>NUCLEOTIDE SEQUENCE</scope>
    <source>
        <strain evidence="6">CP</strain>
        <tissue evidence="6">Leaves</tissue>
    </source>
</reference>
<dbReference type="InterPro" id="IPR000719">
    <property type="entry name" value="Prot_kinase_dom"/>
</dbReference>
<dbReference type="PROSITE" id="PS50011">
    <property type="entry name" value="PROTEIN_KINASE_DOM"/>
    <property type="match status" value="1"/>
</dbReference>
<keyword evidence="6" id="KW-0675">Receptor</keyword>
<keyword evidence="3 6" id="KW-0418">Kinase</keyword>
<dbReference type="PANTHER" id="PTHR47973">
    <property type="entry name" value="CYSTEINE-RICH RECEPTOR-LIKE PROTEIN KINASE 3"/>
    <property type="match status" value="1"/>
</dbReference>
<organism evidence="6 7">
    <name type="scientific">Acorus calamus</name>
    <name type="common">Sweet flag</name>
    <dbReference type="NCBI Taxonomy" id="4465"/>
    <lineage>
        <taxon>Eukaryota</taxon>
        <taxon>Viridiplantae</taxon>
        <taxon>Streptophyta</taxon>
        <taxon>Embryophyta</taxon>
        <taxon>Tracheophyta</taxon>
        <taxon>Spermatophyta</taxon>
        <taxon>Magnoliopsida</taxon>
        <taxon>Liliopsida</taxon>
        <taxon>Acoraceae</taxon>
        <taxon>Acorus</taxon>
    </lineage>
</organism>
<feature type="domain" description="Protein kinase" evidence="5">
    <location>
        <begin position="30"/>
        <end position="299"/>
    </location>
</feature>
<evidence type="ECO:0000256" key="1">
    <source>
        <dbReference type="ARBA" id="ARBA00022679"/>
    </source>
</evidence>
<dbReference type="AlphaFoldDB" id="A0AAV9EZ93"/>
<sequence>MDRNSGIVRTISESHLSFKYEDLRMATGGFSEQNKLGQGGFGSVYKDGQEIAVKRLFFNTGRQADLFFNEVNLISRVQHKNLVKLLGCSVDGPESLLVYEYLCNTSLDRFLFDQHRQSLLNWGRRFKIILGVAEGINYLHEESEIRIVHRDIKASNVLLDGMFRAKIADFGLARCFGEDQSHLSTGVAGTLGYMSPEYIIHGQLTEKADIYSFGMLVMEVMTGQKNNNPAFSTEESQSLMTVVWQHYMSNNLIEMLDPCIQDQCPEEQALHVFQVGLLCMQASPGLRPPMWKVVEMLGVAVVVQQEMEKMLEGIVWVHCSMGSSVFLQWAVVERQEEDSRISSLEGV</sequence>
<dbReference type="InterPro" id="IPR001245">
    <property type="entry name" value="Ser-Thr/Tyr_kinase_cat_dom"/>
</dbReference>
<dbReference type="InterPro" id="IPR052059">
    <property type="entry name" value="CR_Ser/Thr_kinase"/>
</dbReference>
<dbReference type="Proteomes" id="UP001180020">
    <property type="component" value="Unassembled WGS sequence"/>
</dbReference>
<dbReference type="PROSITE" id="PS00108">
    <property type="entry name" value="PROTEIN_KINASE_ST"/>
    <property type="match status" value="1"/>
</dbReference>
<evidence type="ECO:0000256" key="3">
    <source>
        <dbReference type="ARBA" id="ARBA00022777"/>
    </source>
</evidence>
<comment type="caution">
    <text evidence="6">The sequence shown here is derived from an EMBL/GenBank/DDBJ whole genome shotgun (WGS) entry which is preliminary data.</text>
</comment>